<accession>A0A0R1TDK4</accession>
<dbReference type="InterPro" id="IPR023214">
    <property type="entry name" value="HAD_sf"/>
</dbReference>
<dbReference type="Gene3D" id="3.40.50.1000">
    <property type="entry name" value="HAD superfamily/HAD-like"/>
    <property type="match status" value="1"/>
</dbReference>
<dbReference type="NCBIfam" id="TIGR01668">
    <property type="entry name" value="YqeG_hyp_ppase"/>
    <property type="match status" value="1"/>
</dbReference>
<dbReference type="NCBIfam" id="TIGR01662">
    <property type="entry name" value="HAD-SF-IIIA"/>
    <property type="match status" value="1"/>
</dbReference>
<sequence>MFKRLAPTWQIESIYNLTAADLHKNNIKVVLTDLDNTLIAWNNPDGTPELRAWLRLMEEEKITVVVVSNNNHQRVKRAVGPLNLPFVSRALKPLTRGIRQAQKRYQVANDEVILVGDQLLTDVWAANNAQIRSVLVKPIVESDAWNTKINRGIENLVKGSLYKQKLLSKNWRNSLDDRA</sequence>
<reference evidence="1 2" key="1">
    <citation type="journal article" date="2015" name="Genome Announc.">
        <title>Expanding the biotechnology potential of lactobacilli through comparative genomics of 213 strains and associated genera.</title>
        <authorList>
            <person name="Sun Z."/>
            <person name="Harris H.M."/>
            <person name="McCann A."/>
            <person name="Guo C."/>
            <person name="Argimon S."/>
            <person name="Zhang W."/>
            <person name="Yang X."/>
            <person name="Jeffery I.B."/>
            <person name="Cooney J.C."/>
            <person name="Kagawa T.F."/>
            <person name="Liu W."/>
            <person name="Song Y."/>
            <person name="Salvetti E."/>
            <person name="Wrobel A."/>
            <person name="Rasinkangas P."/>
            <person name="Parkhill J."/>
            <person name="Rea M.C."/>
            <person name="O'Sullivan O."/>
            <person name="Ritari J."/>
            <person name="Douillard F.P."/>
            <person name="Paul Ross R."/>
            <person name="Yang R."/>
            <person name="Briner A.E."/>
            <person name="Felis G.E."/>
            <person name="de Vos W.M."/>
            <person name="Barrangou R."/>
            <person name="Klaenhammer T.R."/>
            <person name="Caufield P.W."/>
            <person name="Cui Y."/>
            <person name="Zhang H."/>
            <person name="O'Toole P.W."/>
        </authorList>
    </citation>
    <scope>NUCLEOTIDE SEQUENCE [LARGE SCALE GENOMIC DNA]</scope>
    <source>
        <strain evidence="1 2">DSM 15833</strain>
    </source>
</reference>
<name>A0A0R1TDK4_9LACO</name>
<dbReference type="AlphaFoldDB" id="A0A0R1TDK4"/>
<dbReference type="InterPro" id="IPR010021">
    <property type="entry name" value="PGPP1/Gep4"/>
</dbReference>
<comment type="caution">
    <text evidence="1">The sequence shown here is derived from an EMBL/GenBank/DDBJ whole genome shotgun (WGS) entry which is preliminary data.</text>
</comment>
<dbReference type="CDD" id="cd16416">
    <property type="entry name" value="HAD_BsYqeG-like"/>
    <property type="match status" value="1"/>
</dbReference>
<dbReference type="InterPro" id="IPR006549">
    <property type="entry name" value="HAD-SF_hydro_IIIA"/>
</dbReference>
<dbReference type="Proteomes" id="UP000051048">
    <property type="component" value="Unassembled WGS sequence"/>
</dbReference>
<dbReference type="InterPro" id="IPR036412">
    <property type="entry name" value="HAD-like_sf"/>
</dbReference>
<dbReference type="STRING" id="1423740.FC36_GL001581"/>
<evidence type="ECO:0000313" key="2">
    <source>
        <dbReference type="Proteomes" id="UP000051048"/>
    </source>
</evidence>
<dbReference type="EMBL" id="AZFH01000181">
    <property type="protein sequence ID" value="KRL77178.1"/>
    <property type="molecule type" value="Genomic_DNA"/>
</dbReference>
<proteinExistence type="predicted"/>
<evidence type="ECO:0000313" key="1">
    <source>
        <dbReference type="EMBL" id="KRL77178.1"/>
    </source>
</evidence>
<protein>
    <submittedName>
        <fullName evidence="1">HAD superfamily hydrolase</fullName>
    </submittedName>
</protein>
<dbReference type="OrthoDB" id="9787572at2"/>
<keyword evidence="1" id="KW-0378">Hydrolase</keyword>
<dbReference type="Pfam" id="PF13242">
    <property type="entry name" value="Hydrolase_like"/>
    <property type="match status" value="1"/>
</dbReference>
<dbReference type="SUPFAM" id="SSF56784">
    <property type="entry name" value="HAD-like"/>
    <property type="match status" value="1"/>
</dbReference>
<gene>
    <name evidence="1" type="ORF">FC36_GL001581</name>
</gene>
<dbReference type="GO" id="GO:0008962">
    <property type="term" value="F:phosphatidylglycerophosphatase activity"/>
    <property type="evidence" value="ECO:0007669"/>
    <property type="project" value="InterPro"/>
</dbReference>
<dbReference type="RefSeq" id="WP_023859545.1">
    <property type="nucleotide sequence ID" value="NZ_AZFH01000181.1"/>
</dbReference>
<organism evidence="1 2">
    <name type="scientific">Ligilactobacillus equi DSM 15833 = JCM 10991</name>
    <dbReference type="NCBI Taxonomy" id="1423740"/>
    <lineage>
        <taxon>Bacteria</taxon>
        <taxon>Bacillati</taxon>
        <taxon>Bacillota</taxon>
        <taxon>Bacilli</taxon>
        <taxon>Lactobacillales</taxon>
        <taxon>Lactobacillaceae</taxon>
        <taxon>Ligilactobacillus</taxon>
    </lineage>
</organism>
<dbReference type="PATRIC" id="fig|1423740.3.peg.1708"/>